<organism evidence="1 2">
    <name type="scientific">Grus japonensis</name>
    <name type="common">Japanese crane</name>
    <name type="synonym">Red-crowned crane</name>
    <dbReference type="NCBI Taxonomy" id="30415"/>
    <lineage>
        <taxon>Eukaryota</taxon>
        <taxon>Metazoa</taxon>
        <taxon>Chordata</taxon>
        <taxon>Craniata</taxon>
        <taxon>Vertebrata</taxon>
        <taxon>Euteleostomi</taxon>
        <taxon>Archelosauria</taxon>
        <taxon>Archosauria</taxon>
        <taxon>Dinosauria</taxon>
        <taxon>Saurischia</taxon>
        <taxon>Theropoda</taxon>
        <taxon>Coelurosauria</taxon>
        <taxon>Aves</taxon>
        <taxon>Neognathae</taxon>
        <taxon>Neoaves</taxon>
        <taxon>Gruiformes</taxon>
        <taxon>Gruidae</taxon>
        <taxon>Grus</taxon>
    </lineage>
</organism>
<gene>
    <name evidence="1" type="ORF">GRJ2_002312100</name>
</gene>
<protein>
    <submittedName>
        <fullName evidence="1">Uncharacterized protein</fullName>
    </submittedName>
</protein>
<proteinExistence type="predicted"/>
<dbReference type="Proteomes" id="UP001623348">
    <property type="component" value="Unassembled WGS sequence"/>
</dbReference>
<sequence length="110" mass="11872">MATGGKMRRRDQPACMDGDSRMGKVTAAIGTWGKESKRRLLVVKSWSGVLGTRWVRAAPSDPVTAAALMGVRPCALLTCLHGEMENQSCSILEPLRFCCPVGQAVLQQLV</sequence>
<evidence type="ECO:0000313" key="2">
    <source>
        <dbReference type="Proteomes" id="UP001623348"/>
    </source>
</evidence>
<keyword evidence="2" id="KW-1185">Reference proteome</keyword>
<name>A0ABC9XM40_GRUJA</name>
<reference evidence="1 2" key="1">
    <citation type="submission" date="2024-06" db="EMBL/GenBank/DDBJ databases">
        <title>The draft genome of Grus japonensis, version 3.</title>
        <authorList>
            <person name="Nabeshima K."/>
            <person name="Suzuki S."/>
            <person name="Onuma M."/>
        </authorList>
    </citation>
    <scope>NUCLEOTIDE SEQUENCE [LARGE SCALE GENOMIC DNA]</scope>
    <source>
        <strain evidence="1 2">451A</strain>
    </source>
</reference>
<evidence type="ECO:0000313" key="1">
    <source>
        <dbReference type="EMBL" id="GAB0198467.1"/>
    </source>
</evidence>
<dbReference type="AlphaFoldDB" id="A0ABC9XM40"/>
<comment type="caution">
    <text evidence="1">The sequence shown here is derived from an EMBL/GenBank/DDBJ whole genome shotgun (WGS) entry which is preliminary data.</text>
</comment>
<accession>A0ABC9XM40</accession>
<dbReference type="EMBL" id="BAAFJT010000020">
    <property type="protein sequence ID" value="GAB0198467.1"/>
    <property type="molecule type" value="Genomic_DNA"/>
</dbReference>